<protein>
    <recommendedName>
        <fullName evidence="6 16">Homoserine dehydrogenase</fullName>
        <ecNumber evidence="5 16">1.1.1.3</ecNumber>
    </recommendedName>
</protein>
<keyword evidence="12 16" id="KW-0486">Methionine biosynthesis</keyword>
<evidence type="ECO:0000256" key="10">
    <source>
        <dbReference type="ARBA" id="ARBA00023002"/>
    </source>
</evidence>
<dbReference type="Gene3D" id="3.30.360.10">
    <property type="entry name" value="Dihydrodipicolinate Reductase, domain 2"/>
    <property type="match status" value="1"/>
</dbReference>
<evidence type="ECO:0000256" key="8">
    <source>
        <dbReference type="ARBA" id="ARBA00022697"/>
    </source>
</evidence>
<dbReference type="SUPFAM" id="SSF55347">
    <property type="entry name" value="Glyceraldehyde-3-phosphate dehydrogenase-like, C-terminal domain"/>
    <property type="match status" value="1"/>
</dbReference>
<dbReference type="CDD" id="cd04881">
    <property type="entry name" value="ACT_HSDH-Hom"/>
    <property type="match status" value="1"/>
</dbReference>
<dbReference type="PROSITE" id="PS01042">
    <property type="entry name" value="HOMOSER_DHGENASE"/>
    <property type="match status" value="1"/>
</dbReference>
<keyword evidence="21" id="KW-1185">Reference proteome</keyword>
<keyword evidence="11" id="KW-0915">Sodium</keyword>
<evidence type="ECO:0000256" key="15">
    <source>
        <dbReference type="ARBA" id="ARBA00049031"/>
    </source>
</evidence>
<evidence type="ECO:0000256" key="12">
    <source>
        <dbReference type="ARBA" id="ARBA00023167"/>
    </source>
</evidence>
<dbReference type="SUPFAM" id="SSF51735">
    <property type="entry name" value="NAD(P)-binding Rossmann-fold domains"/>
    <property type="match status" value="1"/>
</dbReference>
<evidence type="ECO:0000256" key="7">
    <source>
        <dbReference type="ARBA" id="ARBA00022605"/>
    </source>
</evidence>
<comment type="catalytic activity">
    <reaction evidence="15">
        <text>L-homoserine + NAD(+) = L-aspartate 4-semialdehyde + NADH + H(+)</text>
        <dbReference type="Rhea" id="RHEA:15757"/>
        <dbReference type="ChEBI" id="CHEBI:15378"/>
        <dbReference type="ChEBI" id="CHEBI:57476"/>
        <dbReference type="ChEBI" id="CHEBI:57540"/>
        <dbReference type="ChEBI" id="CHEBI:57945"/>
        <dbReference type="ChEBI" id="CHEBI:537519"/>
        <dbReference type="EC" id="1.1.1.3"/>
    </reaction>
    <physiologicalReaction direction="right-to-left" evidence="15">
        <dbReference type="Rhea" id="RHEA:15759"/>
    </physiologicalReaction>
</comment>
<evidence type="ECO:0000256" key="18">
    <source>
        <dbReference type="SAM" id="MobiDB-lite"/>
    </source>
</evidence>
<dbReference type="InterPro" id="IPR036291">
    <property type="entry name" value="NAD(P)-bd_dom_sf"/>
</dbReference>
<organism evidence="20 21">
    <name type="scientific">Citricoccus nitrophenolicus</name>
    <dbReference type="NCBI Taxonomy" id="863575"/>
    <lineage>
        <taxon>Bacteria</taxon>
        <taxon>Bacillati</taxon>
        <taxon>Actinomycetota</taxon>
        <taxon>Actinomycetes</taxon>
        <taxon>Micrococcales</taxon>
        <taxon>Micrococcaceae</taxon>
        <taxon>Citricoccus</taxon>
    </lineage>
</organism>
<dbReference type="Gene3D" id="3.40.50.720">
    <property type="entry name" value="NAD(P)-binding Rossmann-like Domain"/>
    <property type="match status" value="1"/>
</dbReference>
<evidence type="ECO:0000256" key="3">
    <source>
        <dbReference type="ARBA" id="ARBA00005062"/>
    </source>
</evidence>
<keyword evidence="9 16" id="KW-0521">NADP</keyword>
<proteinExistence type="inferred from homology"/>
<comment type="function">
    <text evidence="13">Catalyzes the conversion of L-aspartate-beta-semialdehyde (L-Asa) to L-homoserine (L-Hse), the third step in the biosynthesis of threonine and methionine from aspartate.</text>
</comment>
<evidence type="ECO:0000259" key="19">
    <source>
        <dbReference type="PROSITE" id="PS51671"/>
    </source>
</evidence>
<comment type="catalytic activity">
    <reaction evidence="14">
        <text>L-homoserine + NADP(+) = L-aspartate 4-semialdehyde + NADPH + H(+)</text>
        <dbReference type="Rhea" id="RHEA:15761"/>
        <dbReference type="ChEBI" id="CHEBI:15378"/>
        <dbReference type="ChEBI" id="CHEBI:57476"/>
        <dbReference type="ChEBI" id="CHEBI:57783"/>
        <dbReference type="ChEBI" id="CHEBI:58349"/>
        <dbReference type="ChEBI" id="CHEBI:537519"/>
        <dbReference type="EC" id="1.1.1.3"/>
    </reaction>
    <physiologicalReaction direction="right-to-left" evidence="14">
        <dbReference type="Rhea" id="RHEA:15763"/>
    </physiologicalReaction>
</comment>
<name>A0ABV0IEP0_9MICC</name>
<evidence type="ECO:0000256" key="11">
    <source>
        <dbReference type="ARBA" id="ARBA00023053"/>
    </source>
</evidence>
<dbReference type="Pfam" id="PF00742">
    <property type="entry name" value="Homoserine_dh"/>
    <property type="match status" value="1"/>
</dbReference>
<keyword evidence="10 16" id="KW-0560">Oxidoreductase</keyword>
<keyword evidence="8 16" id="KW-0791">Threonine biosynthesis</keyword>
<evidence type="ECO:0000256" key="6">
    <source>
        <dbReference type="ARBA" id="ARBA00013376"/>
    </source>
</evidence>
<comment type="similarity">
    <text evidence="4 17">Belongs to the homoserine dehydrogenase family.</text>
</comment>
<dbReference type="InterPro" id="IPR045865">
    <property type="entry name" value="ACT-like_dom_sf"/>
</dbReference>
<evidence type="ECO:0000256" key="5">
    <source>
        <dbReference type="ARBA" id="ARBA00013213"/>
    </source>
</evidence>
<evidence type="ECO:0000256" key="9">
    <source>
        <dbReference type="ARBA" id="ARBA00022857"/>
    </source>
</evidence>
<dbReference type="PIRSF" id="PIRSF000098">
    <property type="entry name" value="Homoser_dehydrog"/>
    <property type="match status" value="1"/>
</dbReference>
<evidence type="ECO:0000256" key="1">
    <source>
        <dbReference type="ARBA" id="ARBA00001920"/>
    </source>
</evidence>
<keyword evidence="7 16" id="KW-0028">Amino-acid biosynthesis</keyword>
<dbReference type="EMBL" id="JBDXMX010000001">
    <property type="protein sequence ID" value="MEO9246633.1"/>
    <property type="molecule type" value="Genomic_DNA"/>
</dbReference>
<dbReference type="PANTHER" id="PTHR43331:SF1">
    <property type="entry name" value="HOMOSERINE DEHYDROGENASE"/>
    <property type="match status" value="1"/>
</dbReference>
<evidence type="ECO:0000256" key="16">
    <source>
        <dbReference type="RuleBase" id="RU000579"/>
    </source>
</evidence>
<comment type="pathway">
    <text evidence="2 16">Amino-acid biosynthesis; L-threonine biosynthesis; L-threonine from L-aspartate: step 3/5.</text>
</comment>
<comment type="caution">
    <text evidence="20">The sequence shown here is derived from an EMBL/GenBank/DDBJ whole genome shotgun (WGS) entry which is preliminary data.</text>
</comment>
<evidence type="ECO:0000256" key="17">
    <source>
        <dbReference type="RuleBase" id="RU004171"/>
    </source>
</evidence>
<dbReference type="Pfam" id="PF03447">
    <property type="entry name" value="NAD_binding_3"/>
    <property type="match status" value="1"/>
</dbReference>
<evidence type="ECO:0000256" key="2">
    <source>
        <dbReference type="ARBA" id="ARBA00005056"/>
    </source>
</evidence>
<feature type="region of interest" description="Disordered" evidence="18">
    <location>
        <begin position="1"/>
        <end position="25"/>
    </location>
</feature>
<comment type="cofactor">
    <cofactor evidence="1">
        <name>a metal cation</name>
        <dbReference type="ChEBI" id="CHEBI:25213"/>
    </cofactor>
</comment>
<sequence length="470" mass="48863">MTATTPADREATQQAPSQTSPESSPEALKIALLGAGTVGSQVARILTEDAGMLAARVGTRLELAGVFVRNPDGDRDYRLPRELYTTDAEALVDSADIVVELMGGIEPAKTLIERAIAHGSAVVTGNKALLAQSGSELFRAAADAGTQLSFEASVAGAIPILRPLRDSLAGDTVTRVMGIANGTTNYILDQMDSTGATFDDALADAQALGYAEADPTADVEGHDAAAKAAILANLAFHAPFRIDEVHCEGITRITAADNEAASEAGYVIKLLAIAERITARDGTAGAVLRVHPTLLPREHPLAAVRGAFNAVFVEAENAGELMFYGPGAGGAPTASAVMGDVVSIARRLVRGGAGRTHTPKSVVPALPVGEAHTSYMVVLRVADRPGVLASIASSVAEHGVSIVSMRQVPLAEDDLVAEESSEEYTDETPESVLRIITHEAREQDLAATVAALEQLDVVTEVVSVLRVEGN</sequence>
<dbReference type="NCBIfam" id="NF004976">
    <property type="entry name" value="PRK06349.1"/>
    <property type="match status" value="1"/>
</dbReference>
<evidence type="ECO:0000256" key="4">
    <source>
        <dbReference type="ARBA" id="ARBA00006753"/>
    </source>
</evidence>
<dbReference type="InterPro" id="IPR005106">
    <property type="entry name" value="Asp/hSer_DH_NAD-bd"/>
</dbReference>
<dbReference type="InterPro" id="IPR001342">
    <property type="entry name" value="HDH_cat"/>
</dbReference>
<dbReference type="SUPFAM" id="SSF55021">
    <property type="entry name" value="ACT-like"/>
    <property type="match status" value="1"/>
</dbReference>
<comment type="pathway">
    <text evidence="3 16">Amino-acid biosynthesis; L-methionine biosynthesis via de novo pathway; L-homoserine from L-aspartate: step 3/3.</text>
</comment>
<dbReference type="GO" id="GO:0004412">
    <property type="term" value="F:homoserine dehydrogenase activity"/>
    <property type="evidence" value="ECO:0007669"/>
    <property type="project" value="UniProtKB-EC"/>
</dbReference>
<dbReference type="Pfam" id="PF01842">
    <property type="entry name" value="ACT"/>
    <property type="match status" value="1"/>
</dbReference>
<dbReference type="Proteomes" id="UP001484097">
    <property type="component" value="Unassembled WGS sequence"/>
</dbReference>
<evidence type="ECO:0000313" key="20">
    <source>
        <dbReference type="EMBL" id="MEO9246633.1"/>
    </source>
</evidence>
<dbReference type="PROSITE" id="PS51671">
    <property type="entry name" value="ACT"/>
    <property type="match status" value="1"/>
</dbReference>
<evidence type="ECO:0000313" key="21">
    <source>
        <dbReference type="Proteomes" id="UP001484097"/>
    </source>
</evidence>
<evidence type="ECO:0000256" key="14">
    <source>
        <dbReference type="ARBA" id="ARBA00048841"/>
    </source>
</evidence>
<accession>A0ABV0IEP0</accession>
<feature type="compositionally biased region" description="Polar residues" evidence="18">
    <location>
        <begin position="12"/>
        <end position="23"/>
    </location>
</feature>
<dbReference type="EC" id="1.1.1.3" evidence="5 16"/>
<evidence type="ECO:0000256" key="13">
    <source>
        <dbReference type="ARBA" id="ARBA00044930"/>
    </source>
</evidence>
<feature type="domain" description="ACT" evidence="19">
    <location>
        <begin position="376"/>
        <end position="466"/>
    </location>
</feature>
<reference evidence="20 21" key="1">
    <citation type="submission" date="2024-05" db="EMBL/GenBank/DDBJ databases">
        <authorList>
            <person name="Yi C."/>
        </authorList>
    </citation>
    <scope>NUCLEOTIDE SEQUENCE [LARGE SCALE GENOMIC DNA]</scope>
    <source>
        <strain evidence="20 21">XS13</strain>
    </source>
</reference>
<dbReference type="InterPro" id="IPR019811">
    <property type="entry name" value="HDH_CS"/>
</dbReference>
<dbReference type="Gene3D" id="3.30.70.260">
    <property type="match status" value="1"/>
</dbReference>
<dbReference type="PANTHER" id="PTHR43331">
    <property type="entry name" value="HOMOSERINE DEHYDROGENASE"/>
    <property type="match status" value="1"/>
</dbReference>
<dbReference type="InterPro" id="IPR016204">
    <property type="entry name" value="HDH"/>
</dbReference>
<dbReference type="RefSeq" id="WP_347918815.1">
    <property type="nucleotide sequence ID" value="NZ_JBDXMX010000001.1"/>
</dbReference>
<dbReference type="InterPro" id="IPR002912">
    <property type="entry name" value="ACT_dom"/>
</dbReference>
<gene>
    <name evidence="20" type="ORF">ABDK96_02945</name>
</gene>